<evidence type="ECO:0000256" key="1">
    <source>
        <dbReference type="SAM" id="MobiDB-lite"/>
    </source>
</evidence>
<name>A0A1Z5RI32_SORBI</name>
<feature type="region of interest" description="Disordered" evidence="1">
    <location>
        <begin position="1"/>
        <end position="43"/>
    </location>
</feature>
<protein>
    <submittedName>
        <fullName evidence="2">Uncharacterized protein</fullName>
    </submittedName>
</protein>
<keyword evidence="3" id="KW-1185">Reference proteome</keyword>
<reference evidence="2 3" key="1">
    <citation type="journal article" date="2009" name="Nature">
        <title>The Sorghum bicolor genome and the diversification of grasses.</title>
        <authorList>
            <person name="Paterson A.H."/>
            <person name="Bowers J.E."/>
            <person name="Bruggmann R."/>
            <person name="Dubchak I."/>
            <person name="Grimwood J."/>
            <person name="Gundlach H."/>
            <person name="Haberer G."/>
            <person name="Hellsten U."/>
            <person name="Mitros T."/>
            <person name="Poliakov A."/>
            <person name="Schmutz J."/>
            <person name="Spannagl M."/>
            <person name="Tang H."/>
            <person name="Wang X."/>
            <person name="Wicker T."/>
            <person name="Bharti A.K."/>
            <person name="Chapman J."/>
            <person name="Feltus F.A."/>
            <person name="Gowik U."/>
            <person name="Grigoriev I.V."/>
            <person name="Lyons E."/>
            <person name="Maher C.A."/>
            <person name="Martis M."/>
            <person name="Narechania A."/>
            <person name="Otillar R.P."/>
            <person name="Penning B.W."/>
            <person name="Salamov A.A."/>
            <person name="Wang Y."/>
            <person name="Zhang L."/>
            <person name="Carpita N.C."/>
            <person name="Freeling M."/>
            <person name="Gingle A.R."/>
            <person name="Hash C.T."/>
            <person name="Keller B."/>
            <person name="Klein P."/>
            <person name="Kresovich S."/>
            <person name="McCann M.C."/>
            <person name="Ming R."/>
            <person name="Peterson D.G."/>
            <person name="Mehboob-ur-Rahman"/>
            <person name="Ware D."/>
            <person name="Westhoff P."/>
            <person name="Mayer K.F."/>
            <person name="Messing J."/>
            <person name="Rokhsar D.S."/>
        </authorList>
    </citation>
    <scope>NUCLEOTIDE SEQUENCE [LARGE SCALE GENOMIC DNA]</scope>
    <source>
        <strain evidence="3">cv. BTx623</strain>
    </source>
</reference>
<organism evidence="2 3">
    <name type="scientific">Sorghum bicolor</name>
    <name type="common">Sorghum</name>
    <name type="synonym">Sorghum vulgare</name>
    <dbReference type="NCBI Taxonomy" id="4558"/>
    <lineage>
        <taxon>Eukaryota</taxon>
        <taxon>Viridiplantae</taxon>
        <taxon>Streptophyta</taxon>
        <taxon>Embryophyta</taxon>
        <taxon>Tracheophyta</taxon>
        <taxon>Spermatophyta</taxon>
        <taxon>Magnoliopsida</taxon>
        <taxon>Liliopsida</taxon>
        <taxon>Poales</taxon>
        <taxon>Poaceae</taxon>
        <taxon>PACMAD clade</taxon>
        <taxon>Panicoideae</taxon>
        <taxon>Andropogonodae</taxon>
        <taxon>Andropogoneae</taxon>
        <taxon>Sorghinae</taxon>
        <taxon>Sorghum</taxon>
    </lineage>
</organism>
<reference evidence="3" key="2">
    <citation type="journal article" date="2018" name="Plant J.">
        <title>The Sorghum bicolor reference genome: improved assembly, gene annotations, a transcriptome atlas, and signatures of genome organization.</title>
        <authorList>
            <person name="McCormick R.F."/>
            <person name="Truong S.K."/>
            <person name="Sreedasyam A."/>
            <person name="Jenkins J."/>
            <person name="Shu S."/>
            <person name="Sims D."/>
            <person name="Kennedy M."/>
            <person name="Amirebrahimi M."/>
            <person name="Weers B.D."/>
            <person name="McKinley B."/>
            <person name="Mattison A."/>
            <person name="Morishige D.T."/>
            <person name="Grimwood J."/>
            <person name="Schmutz J."/>
            <person name="Mullet J.E."/>
        </authorList>
    </citation>
    <scope>NUCLEOTIDE SEQUENCE [LARGE SCALE GENOMIC DNA]</scope>
    <source>
        <strain evidence="3">cv. BTx623</strain>
    </source>
</reference>
<gene>
    <name evidence="2" type="ORF">SORBI_3005G112066</name>
</gene>
<dbReference type="InParanoid" id="A0A1Z5RI32"/>
<evidence type="ECO:0000313" key="2">
    <source>
        <dbReference type="EMBL" id="OQU83422.1"/>
    </source>
</evidence>
<sequence length="43" mass="5060">MTSHRRFPLPHQGASKWSRRAEPRTIRARCKRSKGSHPPQPRL</sequence>
<accession>A0A1Z5RI32</accession>
<dbReference type="EMBL" id="CM000764">
    <property type="protein sequence ID" value="OQU83422.1"/>
    <property type="molecule type" value="Genomic_DNA"/>
</dbReference>
<dbReference type="AlphaFoldDB" id="A0A1Z5RI32"/>
<evidence type="ECO:0000313" key="3">
    <source>
        <dbReference type="Proteomes" id="UP000000768"/>
    </source>
</evidence>
<proteinExistence type="predicted"/>
<dbReference type="Gramene" id="OQU83422">
    <property type="protein sequence ID" value="OQU83422"/>
    <property type="gene ID" value="SORBI_3005G112066"/>
</dbReference>
<feature type="compositionally biased region" description="Basic residues" evidence="1">
    <location>
        <begin position="26"/>
        <end position="35"/>
    </location>
</feature>
<dbReference type="Proteomes" id="UP000000768">
    <property type="component" value="Chromosome 5"/>
</dbReference>